<dbReference type="OrthoDB" id="5863283at2759"/>
<comment type="caution">
    <text evidence="1">The sequence shown here is derived from an EMBL/GenBank/DDBJ whole genome shotgun (WGS) entry which is preliminary data.</text>
</comment>
<name>A0A2A2J2M9_9BILA</name>
<proteinExistence type="predicted"/>
<reference evidence="1 3" key="1">
    <citation type="journal article" date="2017" name="Curr. Biol.">
        <title>Genome architecture and evolution of a unichromosomal asexual nematode.</title>
        <authorList>
            <person name="Fradin H."/>
            <person name="Zegar C."/>
            <person name="Gutwein M."/>
            <person name="Lucas J."/>
            <person name="Kovtun M."/>
            <person name="Corcoran D."/>
            <person name="Baugh L.R."/>
            <person name="Kiontke K."/>
            <person name="Gunsalus K."/>
            <person name="Fitch D.H."/>
            <person name="Piano F."/>
        </authorList>
    </citation>
    <scope>NUCLEOTIDE SEQUENCE [LARGE SCALE GENOMIC DNA]</scope>
    <source>
        <strain evidence="1">PF1309</strain>
    </source>
</reference>
<dbReference type="PANTHER" id="PTHR35573">
    <property type="entry name" value="PROTEIN CBG22129"/>
    <property type="match status" value="1"/>
</dbReference>
<dbReference type="PANTHER" id="PTHR35573:SF2">
    <property type="entry name" value="MD-2-RELATED LIPID-RECOGNITION DOMAIN-CONTAINING PROTEIN"/>
    <property type="match status" value="1"/>
</dbReference>
<evidence type="ECO:0000313" key="3">
    <source>
        <dbReference type="Proteomes" id="UP000218231"/>
    </source>
</evidence>
<accession>A0A2A2J2M9</accession>
<gene>
    <name evidence="2" type="ORF">WR25_02214</name>
    <name evidence="1" type="ORF">WR25_06490</name>
</gene>
<evidence type="ECO:0000313" key="1">
    <source>
        <dbReference type="EMBL" id="PAV56036.1"/>
    </source>
</evidence>
<dbReference type="Proteomes" id="UP000218231">
    <property type="component" value="Unassembled WGS sequence"/>
</dbReference>
<evidence type="ECO:0008006" key="4">
    <source>
        <dbReference type="Google" id="ProtNLM"/>
    </source>
</evidence>
<organism evidence="1 3">
    <name type="scientific">Diploscapter pachys</name>
    <dbReference type="NCBI Taxonomy" id="2018661"/>
    <lineage>
        <taxon>Eukaryota</taxon>
        <taxon>Metazoa</taxon>
        <taxon>Ecdysozoa</taxon>
        <taxon>Nematoda</taxon>
        <taxon>Chromadorea</taxon>
        <taxon>Rhabditida</taxon>
        <taxon>Rhabditina</taxon>
        <taxon>Rhabditomorpha</taxon>
        <taxon>Rhabditoidea</taxon>
        <taxon>Rhabditidae</taxon>
        <taxon>Diploscapter</taxon>
    </lineage>
</organism>
<dbReference type="EMBL" id="LIAE01010728">
    <property type="protein sequence ID" value="PAV56036.1"/>
    <property type="molecule type" value="Genomic_DNA"/>
</dbReference>
<protein>
    <recommendedName>
        <fullName evidence="4">MD-2-related lipid-recognition domain-containing protein</fullName>
    </recommendedName>
</protein>
<sequence length="70" mass="8399">MMCLDNPSCPVVTGRQVIEFSVDPPPLYIRFFLRYFHDEMTSYQLVIKLRNKKDPFRELLCATIQTRFRL</sequence>
<dbReference type="AlphaFoldDB" id="A0A2A2J2M9"/>
<dbReference type="EMBL" id="LIAE01010589">
    <property type="protein sequence ID" value="PAV58308.1"/>
    <property type="molecule type" value="Genomic_DNA"/>
</dbReference>
<evidence type="ECO:0000313" key="2">
    <source>
        <dbReference type="EMBL" id="PAV58308.1"/>
    </source>
</evidence>
<keyword evidence="3" id="KW-1185">Reference proteome</keyword>